<dbReference type="PANTHER" id="PTHR47326">
    <property type="entry name" value="TRANSPOSABLE ELEMENT TC3 TRANSPOSASE-LIKE PROTEIN"/>
    <property type="match status" value="1"/>
</dbReference>
<keyword evidence="2" id="KW-1185">Reference proteome</keyword>
<evidence type="ECO:0000313" key="1">
    <source>
        <dbReference type="EMBL" id="EFN77660.1"/>
    </source>
</evidence>
<dbReference type="InParanoid" id="E2C322"/>
<dbReference type="GO" id="GO:0003676">
    <property type="term" value="F:nucleic acid binding"/>
    <property type="evidence" value="ECO:0007669"/>
    <property type="project" value="InterPro"/>
</dbReference>
<evidence type="ECO:0000313" key="2">
    <source>
        <dbReference type="Proteomes" id="UP000008237"/>
    </source>
</evidence>
<protein>
    <recommendedName>
        <fullName evidence="3">Transposable element Tc3 transposase</fullName>
    </recommendedName>
</protein>
<feature type="non-terminal residue" evidence="1">
    <location>
        <position position="104"/>
    </location>
</feature>
<dbReference type="STRING" id="610380.E2C322"/>
<organism evidence="2">
    <name type="scientific">Harpegnathos saltator</name>
    <name type="common">Jerdon's jumping ant</name>
    <dbReference type="NCBI Taxonomy" id="610380"/>
    <lineage>
        <taxon>Eukaryota</taxon>
        <taxon>Metazoa</taxon>
        <taxon>Ecdysozoa</taxon>
        <taxon>Arthropoda</taxon>
        <taxon>Hexapoda</taxon>
        <taxon>Insecta</taxon>
        <taxon>Pterygota</taxon>
        <taxon>Neoptera</taxon>
        <taxon>Endopterygota</taxon>
        <taxon>Hymenoptera</taxon>
        <taxon>Apocrita</taxon>
        <taxon>Aculeata</taxon>
        <taxon>Formicoidea</taxon>
        <taxon>Formicidae</taxon>
        <taxon>Ponerinae</taxon>
        <taxon>Ponerini</taxon>
        <taxon>Harpegnathos</taxon>
    </lineage>
</organism>
<name>E2C322_HARSA</name>
<dbReference type="EMBL" id="GL452273">
    <property type="protein sequence ID" value="EFN77660.1"/>
    <property type="molecule type" value="Genomic_DNA"/>
</dbReference>
<dbReference type="OMA" id="NSHYWSI"/>
<dbReference type="InterPro" id="IPR036397">
    <property type="entry name" value="RNaseH_sf"/>
</dbReference>
<gene>
    <name evidence="1" type="ORF">EAI_05452</name>
</gene>
<accession>E2C322</accession>
<reference evidence="1 2" key="1">
    <citation type="journal article" date="2010" name="Science">
        <title>Genomic comparison of the ants Camponotus floridanus and Harpegnathos saltator.</title>
        <authorList>
            <person name="Bonasio R."/>
            <person name="Zhang G."/>
            <person name="Ye C."/>
            <person name="Mutti N.S."/>
            <person name="Fang X."/>
            <person name="Qin N."/>
            <person name="Donahue G."/>
            <person name="Yang P."/>
            <person name="Li Q."/>
            <person name="Li C."/>
            <person name="Zhang P."/>
            <person name="Huang Z."/>
            <person name="Berger S.L."/>
            <person name="Reinberg D."/>
            <person name="Wang J."/>
            <person name="Liebig J."/>
        </authorList>
    </citation>
    <scope>NUCLEOTIDE SEQUENCE [LARGE SCALE GENOMIC DNA]</scope>
    <source>
        <strain evidence="1 2">R22 G/1</strain>
    </source>
</reference>
<dbReference type="AlphaFoldDB" id="E2C322"/>
<proteinExistence type="predicted"/>
<evidence type="ECO:0008006" key="3">
    <source>
        <dbReference type="Google" id="ProtNLM"/>
    </source>
</evidence>
<sequence>FSDEATFQINGAVNRHNCKYWSDENPHWMSDLRTQYLQKLHVWTGICNRGIIGSFFIDDDLKAEKYKNLLRDHIIPEIKNLFDANMQNVWFQQDGAGSHFAVRV</sequence>
<dbReference type="Gene3D" id="3.30.420.10">
    <property type="entry name" value="Ribonuclease H-like superfamily/Ribonuclease H"/>
    <property type="match status" value="1"/>
</dbReference>
<dbReference type="Proteomes" id="UP000008237">
    <property type="component" value="Unassembled WGS sequence"/>
</dbReference>
<dbReference type="PANTHER" id="PTHR47326:SF1">
    <property type="entry name" value="HTH PSQ-TYPE DOMAIN-CONTAINING PROTEIN"/>
    <property type="match status" value="1"/>
</dbReference>
<feature type="non-terminal residue" evidence="1">
    <location>
        <position position="1"/>
    </location>
</feature>